<keyword evidence="8" id="KW-0963">Cytoplasm</keyword>
<evidence type="ECO:0000256" key="1">
    <source>
        <dbReference type="ARBA" id="ARBA00004123"/>
    </source>
</evidence>
<dbReference type="Pfam" id="PF15095">
    <property type="entry name" value="IL33_bt"/>
    <property type="match status" value="1"/>
</dbReference>
<organism evidence="18 19">
    <name type="scientific">Myodes glareolus</name>
    <name type="common">Bank vole</name>
    <name type="synonym">Clethrionomys glareolus</name>
    <dbReference type="NCBI Taxonomy" id="447135"/>
    <lineage>
        <taxon>Eukaryota</taxon>
        <taxon>Metazoa</taxon>
        <taxon>Chordata</taxon>
        <taxon>Craniata</taxon>
        <taxon>Vertebrata</taxon>
        <taxon>Euteleostomi</taxon>
        <taxon>Mammalia</taxon>
        <taxon>Eutheria</taxon>
        <taxon>Euarchontoglires</taxon>
        <taxon>Glires</taxon>
        <taxon>Rodentia</taxon>
        <taxon>Myomorpha</taxon>
        <taxon>Muroidea</taxon>
        <taxon>Cricetidae</taxon>
        <taxon>Arvicolinae</taxon>
        <taxon>Myodes</taxon>
    </lineage>
</organism>
<evidence type="ECO:0000256" key="16">
    <source>
        <dbReference type="SAM" id="MobiDB-lite"/>
    </source>
</evidence>
<dbReference type="PANTHER" id="PTHR21114">
    <property type="entry name" value="DVS27 PROTEIN"/>
    <property type="match status" value="1"/>
</dbReference>
<keyword evidence="7" id="KW-0158">Chromosome</keyword>
<evidence type="ECO:0000256" key="8">
    <source>
        <dbReference type="ARBA" id="ARBA00022490"/>
    </source>
</evidence>
<dbReference type="GO" id="GO:0005615">
    <property type="term" value="C:extracellular space"/>
    <property type="evidence" value="ECO:0007669"/>
    <property type="project" value="UniProtKB-KW"/>
</dbReference>
<name>A0AAW0IEH7_MYOGA</name>
<evidence type="ECO:0000256" key="15">
    <source>
        <dbReference type="ARBA" id="ARBA00046367"/>
    </source>
</evidence>
<evidence type="ECO:0000256" key="7">
    <source>
        <dbReference type="ARBA" id="ARBA00022454"/>
    </source>
</evidence>
<dbReference type="PANTHER" id="PTHR21114:SF0">
    <property type="entry name" value="INTERLEUKIN-33"/>
    <property type="match status" value="1"/>
</dbReference>
<keyword evidence="19" id="KW-1185">Reference proteome</keyword>
<evidence type="ECO:0000256" key="12">
    <source>
        <dbReference type="ARBA" id="ARBA00023242"/>
    </source>
</evidence>
<evidence type="ECO:0000259" key="17">
    <source>
        <dbReference type="Pfam" id="PF15095"/>
    </source>
</evidence>
<dbReference type="GO" id="GO:0005634">
    <property type="term" value="C:nucleus"/>
    <property type="evidence" value="ECO:0007669"/>
    <property type="project" value="UniProtKB-SubCell"/>
</dbReference>
<comment type="similarity">
    <text evidence="5">Belongs to the IL-1 family. Highly divergent.</text>
</comment>
<evidence type="ECO:0000256" key="10">
    <source>
        <dbReference type="ARBA" id="ARBA00022525"/>
    </source>
</evidence>
<dbReference type="AlphaFoldDB" id="A0AAW0IEH7"/>
<dbReference type="GO" id="GO:0005694">
    <property type="term" value="C:chromosome"/>
    <property type="evidence" value="ECO:0007669"/>
    <property type="project" value="UniProtKB-SubCell"/>
</dbReference>
<evidence type="ECO:0000256" key="11">
    <source>
        <dbReference type="ARBA" id="ARBA00023163"/>
    </source>
</evidence>
<evidence type="ECO:0000256" key="14">
    <source>
        <dbReference type="ARBA" id="ARBA00045203"/>
    </source>
</evidence>
<dbReference type="Gene3D" id="2.80.10.50">
    <property type="match status" value="1"/>
</dbReference>
<dbReference type="GO" id="GO:0005125">
    <property type="term" value="F:cytokine activity"/>
    <property type="evidence" value="ECO:0007669"/>
    <property type="project" value="UniProtKB-KW"/>
</dbReference>
<protein>
    <recommendedName>
        <fullName evidence="6">Interleukin-33</fullName>
    </recommendedName>
</protein>
<keyword evidence="11" id="KW-0804">Transcription</keyword>
<comment type="subunit">
    <text evidence="15">Forms a 1:1:1 heterotrimeric complex with its primary high-affinity receptor IL1RL1 and the coreceptor IL1RAP. Interacts with cargo receptor TMED10; the interaction mediates the translocation from the cytoplasm into the ERGIC (endoplasmic reticulum-Golgi intermediate compartment) and thereby secretion.</text>
</comment>
<feature type="region of interest" description="Disordered" evidence="16">
    <location>
        <begin position="63"/>
        <end position="110"/>
    </location>
</feature>
<evidence type="ECO:0000256" key="5">
    <source>
        <dbReference type="ARBA" id="ARBA00007933"/>
    </source>
</evidence>
<dbReference type="InterPro" id="IPR026145">
    <property type="entry name" value="IL-33"/>
</dbReference>
<reference evidence="18 19" key="1">
    <citation type="journal article" date="2023" name="bioRxiv">
        <title>Conserved and derived expression patterns and positive selection on dental genes reveal complex evolutionary context of ever-growing rodent molars.</title>
        <authorList>
            <person name="Calamari Z.T."/>
            <person name="Song A."/>
            <person name="Cohen E."/>
            <person name="Akter M."/>
            <person name="Roy R.D."/>
            <person name="Hallikas O."/>
            <person name="Christensen M.M."/>
            <person name="Li P."/>
            <person name="Marangoni P."/>
            <person name="Jernvall J."/>
            <person name="Klein O.D."/>
        </authorList>
    </citation>
    <scope>NUCLEOTIDE SEQUENCE [LARGE SCALE GENOMIC DNA]</scope>
    <source>
        <strain evidence="18">V071</strain>
    </source>
</reference>
<evidence type="ECO:0000256" key="2">
    <source>
        <dbReference type="ARBA" id="ARBA00004286"/>
    </source>
</evidence>
<evidence type="ECO:0000313" key="19">
    <source>
        <dbReference type="Proteomes" id="UP001488838"/>
    </source>
</evidence>
<evidence type="ECO:0000256" key="4">
    <source>
        <dbReference type="ARBA" id="ARBA00004613"/>
    </source>
</evidence>
<keyword evidence="13" id="KW-0968">Cytoplasmic vesicle</keyword>
<proteinExistence type="inferred from homology"/>
<keyword evidence="9" id="KW-0202">Cytokine</keyword>
<comment type="caution">
    <text evidence="18">The sequence shown here is derived from an EMBL/GenBank/DDBJ whole genome shotgun (WGS) entry which is preliminary data.</text>
</comment>
<dbReference type="Proteomes" id="UP001488838">
    <property type="component" value="Unassembled WGS sequence"/>
</dbReference>
<evidence type="ECO:0000256" key="6">
    <source>
        <dbReference type="ARBA" id="ARBA00016804"/>
    </source>
</evidence>
<accession>A0AAW0IEH7</accession>
<gene>
    <name evidence="18" type="ORF">U0070_012877</name>
</gene>
<evidence type="ECO:0000256" key="13">
    <source>
        <dbReference type="ARBA" id="ARBA00023329"/>
    </source>
</evidence>
<keyword evidence="10" id="KW-0964">Secreted</keyword>
<dbReference type="GO" id="GO:0030133">
    <property type="term" value="C:transport vesicle"/>
    <property type="evidence" value="ECO:0007669"/>
    <property type="project" value="UniProtKB-SubCell"/>
</dbReference>
<dbReference type="EMBL" id="JBBHLL010000141">
    <property type="protein sequence ID" value="KAK7812959.1"/>
    <property type="molecule type" value="Genomic_DNA"/>
</dbReference>
<comment type="subcellular location">
    <subcellularLocation>
        <location evidence="2">Chromosome</location>
    </subcellularLocation>
    <subcellularLocation>
        <location evidence="3">Cytoplasmic vesicle</location>
        <location evidence="3">Secretory vesicle</location>
    </subcellularLocation>
    <subcellularLocation>
        <location evidence="1">Nucleus</location>
    </subcellularLocation>
    <subcellularLocation>
        <location evidence="4">Secreted</location>
    </subcellularLocation>
</comment>
<evidence type="ECO:0000256" key="3">
    <source>
        <dbReference type="ARBA" id="ARBA00004398"/>
    </source>
</evidence>
<sequence length="272" mass="30421">MKYSTSKISPVKLNNATGKSLVKTQSQQKTREICHVYHMKLRSGLIIRKEACYFEKESTKKYLQKSRRKQHEGHSSAAVKNNRSGPVGARGPSFKASAEPRRSIESTNGISPVEISQASLSTYNDQSVSFKVLKDGRYVINVEDSGEFEGNDKMLLRYYESSRSSSESGDGVDGKLLMVDMSPVKDTDIRLHANEQNHCVKLEKCQAPLPPAVFFIVHEKASNYVSFECTNQPGTYIGVKDNQLALLEGEKNNDENIMFKLSKQEEGGSRVE</sequence>
<dbReference type="GO" id="GO:0050729">
    <property type="term" value="P:positive regulation of inflammatory response"/>
    <property type="evidence" value="ECO:0007669"/>
    <property type="project" value="TreeGrafter"/>
</dbReference>
<evidence type="ECO:0000256" key="9">
    <source>
        <dbReference type="ARBA" id="ARBA00022514"/>
    </source>
</evidence>
<dbReference type="InterPro" id="IPR053902">
    <property type="entry name" value="IL33_C"/>
</dbReference>
<dbReference type="GO" id="GO:0001819">
    <property type="term" value="P:positive regulation of cytokine production"/>
    <property type="evidence" value="ECO:0007669"/>
    <property type="project" value="TreeGrafter"/>
</dbReference>
<evidence type="ECO:0000313" key="18">
    <source>
        <dbReference type="EMBL" id="KAK7812959.1"/>
    </source>
</evidence>
<feature type="domain" description="Interleukin 33 C-terminal" evidence="17">
    <location>
        <begin position="109"/>
        <end position="262"/>
    </location>
</feature>
<keyword evidence="12" id="KW-0539">Nucleus</keyword>
<comment type="function">
    <text evidence="14">In quiescent endothelia the uncleaved form is constitutively and abundantly expressed, and acts as a chromatin-associated nuclear factor with transcriptional repressor properties, it may sequester nuclear NF-kappaB/RELA, lowering expression of its targets. This form is rapidely lost upon angiogenic or pro-inflammatory activation.</text>
</comment>